<evidence type="ECO:0000256" key="3">
    <source>
        <dbReference type="ARBA" id="ARBA00022692"/>
    </source>
</evidence>
<feature type="transmembrane region" description="Helical" evidence="6">
    <location>
        <begin position="66"/>
        <end position="86"/>
    </location>
</feature>
<evidence type="ECO:0000313" key="8">
    <source>
        <dbReference type="Proteomes" id="UP001526426"/>
    </source>
</evidence>
<proteinExistence type="predicted"/>
<gene>
    <name evidence="7" type="primary">cbiQ</name>
    <name evidence="7" type="ORF">K4A83_01425</name>
</gene>
<keyword evidence="4 6" id="KW-1133">Transmembrane helix</keyword>
<feature type="transmembrane region" description="Helical" evidence="6">
    <location>
        <begin position="122"/>
        <end position="143"/>
    </location>
</feature>
<dbReference type="InterPro" id="IPR012809">
    <property type="entry name" value="ECF_CbiQ"/>
</dbReference>
<dbReference type="Proteomes" id="UP001526426">
    <property type="component" value="Unassembled WGS sequence"/>
</dbReference>
<name>A0ABT3L0C6_9CYAN</name>
<protein>
    <submittedName>
        <fullName evidence="7">Cobalt ECF transporter T component CbiQ</fullName>
    </submittedName>
</protein>
<feature type="transmembrane region" description="Helical" evidence="6">
    <location>
        <begin position="98"/>
        <end position="116"/>
    </location>
</feature>
<comment type="subcellular location">
    <subcellularLocation>
        <location evidence="1">Cell membrane</location>
        <topology evidence="1">Multi-pass membrane protein</topology>
    </subcellularLocation>
</comment>
<evidence type="ECO:0000256" key="5">
    <source>
        <dbReference type="ARBA" id="ARBA00023136"/>
    </source>
</evidence>
<feature type="transmembrane region" description="Helical" evidence="6">
    <location>
        <begin position="23"/>
        <end position="54"/>
    </location>
</feature>
<dbReference type="Pfam" id="PF02361">
    <property type="entry name" value="CbiQ"/>
    <property type="match status" value="1"/>
</dbReference>
<evidence type="ECO:0000256" key="1">
    <source>
        <dbReference type="ARBA" id="ARBA00004651"/>
    </source>
</evidence>
<sequence length="262" mass="29645">MSLNLAQFAYTNRLRRLPPEHKLGFAIALFILGYTAPPPIQWLITLWVGVWIVVYGGIPLSVYGKLLSLPLGFGVLSLPPLVLSGVSLSQISEIQEDIWQGFFLGGFYLYLSQQGLQQAGEMLSRAIALTSCLYFILLTIPLLEIIRLLQKLRCPSLILDLLLLMYRFIFLLMDTANELILAQNARFGYHSFNRSLHSLGLLITQLLHRTLENYRASVLGLQSRGFNGEFRVLHQRRYSPNLRYSIEAVLGLVLIILATLKL</sequence>
<evidence type="ECO:0000256" key="2">
    <source>
        <dbReference type="ARBA" id="ARBA00022475"/>
    </source>
</evidence>
<keyword evidence="2" id="KW-1003">Cell membrane</keyword>
<feature type="transmembrane region" description="Helical" evidence="6">
    <location>
        <begin position="242"/>
        <end position="260"/>
    </location>
</feature>
<keyword evidence="8" id="KW-1185">Reference proteome</keyword>
<keyword evidence="3 6" id="KW-0812">Transmembrane</keyword>
<dbReference type="CDD" id="cd16914">
    <property type="entry name" value="EcfT"/>
    <property type="match status" value="1"/>
</dbReference>
<comment type="caution">
    <text evidence="7">The sequence shown here is derived from an EMBL/GenBank/DDBJ whole genome shotgun (WGS) entry which is preliminary data.</text>
</comment>
<accession>A0ABT3L0C6</accession>
<organism evidence="7 8">
    <name type="scientific">Spirulina subsalsa FACHB-351</name>
    <dbReference type="NCBI Taxonomy" id="234711"/>
    <lineage>
        <taxon>Bacteria</taxon>
        <taxon>Bacillati</taxon>
        <taxon>Cyanobacteriota</taxon>
        <taxon>Cyanophyceae</taxon>
        <taxon>Spirulinales</taxon>
        <taxon>Spirulinaceae</taxon>
        <taxon>Spirulina</taxon>
    </lineage>
</organism>
<evidence type="ECO:0000313" key="7">
    <source>
        <dbReference type="EMBL" id="MCW6034935.1"/>
    </source>
</evidence>
<dbReference type="PANTHER" id="PTHR43723:SF1">
    <property type="entry name" value="COBALT TRANSPORT PROTEIN CBIQ"/>
    <property type="match status" value="1"/>
</dbReference>
<dbReference type="NCBIfam" id="TIGR02454">
    <property type="entry name" value="ECF_T_CbiQ"/>
    <property type="match status" value="1"/>
</dbReference>
<evidence type="ECO:0000256" key="4">
    <source>
        <dbReference type="ARBA" id="ARBA00022989"/>
    </source>
</evidence>
<keyword evidence="5 6" id="KW-0472">Membrane</keyword>
<dbReference type="RefSeq" id="WP_265262592.1">
    <property type="nucleotide sequence ID" value="NZ_JAIHOM010000004.1"/>
</dbReference>
<dbReference type="PANTHER" id="PTHR43723">
    <property type="entry name" value="COBALT TRANSPORT PROTEIN CBIQ"/>
    <property type="match status" value="1"/>
</dbReference>
<evidence type="ECO:0000256" key="6">
    <source>
        <dbReference type="SAM" id="Phobius"/>
    </source>
</evidence>
<dbReference type="InterPro" id="IPR003339">
    <property type="entry name" value="ABC/ECF_trnsptr_transmembrane"/>
</dbReference>
<reference evidence="7 8" key="1">
    <citation type="submission" date="2021-08" db="EMBL/GenBank/DDBJ databases">
        <title>Draft genome sequence of Spirulina subsalsa with high tolerance to salinity and hype-accumulation of phycocyanin.</title>
        <authorList>
            <person name="Pei H."/>
            <person name="Jiang L."/>
        </authorList>
    </citation>
    <scope>NUCLEOTIDE SEQUENCE [LARGE SCALE GENOMIC DNA]</scope>
    <source>
        <strain evidence="7 8">FACHB-351</strain>
    </source>
</reference>
<dbReference type="EMBL" id="JAIHOM010000004">
    <property type="protein sequence ID" value="MCW6034935.1"/>
    <property type="molecule type" value="Genomic_DNA"/>
</dbReference>
<dbReference type="InterPro" id="IPR052770">
    <property type="entry name" value="Cobalt_transport_CbiQ"/>
</dbReference>